<dbReference type="PANTHER" id="PTHR37422">
    <property type="entry name" value="TEICHURONIC ACID BIOSYNTHESIS PROTEIN TUAE"/>
    <property type="match status" value="1"/>
</dbReference>
<sequence>MTGSRMVVLHRVAIGLVALGTACLPFLANGVFFPRGQSILDLILCVILALVGGVAVFSPRVRNWLFEDEGLRYGDLAMVLMVLLYALSLFYPADTALAVPGVFNDVGMLFVFFALRLSALRAIFGPGLALGFGLASLPVNIVGLANGWGQLRYPYATEVAPGGQIQIASVFQYHNAYAAFVASVAVGLLVWAARTPKAFGWRIAALAVAGLNITGLLASGSRGALAIWIAVMILAALGLRDDECTARHARNRFIGSAYIAVVGGVIGDTLVHHAITKHSPQAGWAGMILAMAVPAALGGIWYTLRTRLDALPPRRSLYALIGVGVVLGAFGAAIKHRTIAEKLASYHVHQLSVSQRFIFWRDGLRILARNPVTGNGYGAWQAMYMRVQSYTYYTTQSHSFAVDTLLNIGILGFLALVALVIPMFRQMIWPRIQGLRMNAVDWALLAAGWMAFCHSLMDWDMAFLYLLMLFFAGAGVAAAMTKPLSIRVPTSSFRLAAPAVMASAAVATAVECALALVALQDAEIAANTAPSAAVSWYLKAYSYAPYNENDLANAATSLLMSANTPANRMAAASWLQRAEEQAPYSSSIAANYASLAYQLGNFKDAYEQAQIAEQNAPYWPGNMSLALSAGVVYALHEAPQNAAAAKAVLQHVVQLYAQAKAIQAHLAALPSYLPPQVPYQLDGFSLVSVAAADYLLGQPGEAVALAQGELSSQQAHTREVAEMVVLAAKDRMGVLKAYVEEHPGIQASYQLLMGAKQALAGS</sequence>
<evidence type="ECO:0000256" key="4">
    <source>
        <dbReference type="ARBA" id="ARBA00023136"/>
    </source>
</evidence>
<comment type="caution">
    <text evidence="7">The sequence shown here is derived from an EMBL/GenBank/DDBJ whole genome shotgun (WGS) entry which is preliminary data.</text>
</comment>
<feature type="transmembrane region" description="Helical" evidence="5">
    <location>
        <begin position="127"/>
        <end position="151"/>
    </location>
</feature>
<feature type="domain" description="O-antigen ligase-related" evidence="6">
    <location>
        <begin position="286"/>
        <end position="416"/>
    </location>
</feature>
<evidence type="ECO:0000259" key="6">
    <source>
        <dbReference type="Pfam" id="PF04932"/>
    </source>
</evidence>
<keyword evidence="3 5" id="KW-1133">Transmembrane helix</keyword>
<dbReference type="PROSITE" id="PS51257">
    <property type="entry name" value="PROKAR_LIPOPROTEIN"/>
    <property type="match status" value="1"/>
</dbReference>
<reference evidence="7 8" key="1">
    <citation type="submission" date="2023-04" db="EMBL/GenBank/DDBJ databases">
        <title>A. sendaiensis sub sp. chiapanensis a novel subspecie with specific adaptation in bacterial cell wall isolated from an active volcano.</title>
        <authorList>
            <person name="Alvarez Gutierrez P.E."/>
            <person name="Ortiz Cortes L.Y."/>
        </authorList>
    </citation>
    <scope>NUCLEOTIDE SEQUENCE [LARGE SCALE GENOMIC DNA]</scope>
    <source>
        <strain evidence="7 8">PA2</strain>
    </source>
</reference>
<dbReference type="EMBL" id="JASGCB010000032">
    <property type="protein sequence ID" value="MDI9261087.1"/>
    <property type="molecule type" value="Genomic_DNA"/>
</dbReference>
<dbReference type="GO" id="GO:0016874">
    <property type="term" value="F:ligase activity"/>
    <property type="evidence" value="ECO:0007669"/>
    <property type="project" value="UniProtKB-KW"/>
</dbReference>
<keyword evidence="4 5" id="KW-0472">Membrane</keyword>
<dbReference type="RefSeq" id="WP_283204493.1">
    <property type="nucleotide sequence ID" value="NZ_JASGCB010000032.1"/>
</dbReference>
<feature type="transmembrane region" description="Helical" evidence="5">
    <location>
        <begin position="97"/>
        <end position="115"/>
    </location>
</feature>
<feature type="transmembrane region" description="Helical" evidence="5">
    <location>
        <begin position="70"/>
        <end position="91"/>
    </location>
</feature>
<keyword evidence="8" id="KW-1185">Reference proteome</keyword>
<keyword evidence="2 5" id="KW-0812">Transmembrane</keyword>
<evidence type="ECO:0000256" key="2">
    <source>
        <dbReference type="ARBA" id="ARBA00022692"/>
    </source>
</evidence>
<name>A0ABT6Y197_ALISE</name>
<dbReference type="InterPro" id="IPR051533">
    <property type="entry name" value="WaaL-like"/>
</dbReference>
<comment type="subcellular location">
    <subcellularLocation>
        <location evidence="1">Membrane</location>
        <topology evidence="1">Multi-pass membrane protein</topology>
    </subcellularLocation>
</comment>
<organism evidence="7 8">
    <name type="scientific">Alicyclobacillus sendaiensis PA2</name>
    <dbReference type="NCBI Taxonomy" id="3029425"/>
    <lineage>
        <taxon>Bacteria</taxon>
        <taxon>Bacillati</taxon>
        <taxon>Bacillota</taxon>
        <taxon>Bacilli</taxon>
        <taxon>Bacillales</taxon>
        <taxon>Alicyclobacillaceae</taxon>
        <taxon>Alicyclobacillus</taxon>
    </lineage>
</organism>
<feature type="transmembrane region" description="Helical" evidence="5">
    <location>
        <begin position="224"/>
        <end position="241"/>
    </location>
</feature>
<protein>
    <submittedName>
        <fullName evidence="7">O-antigen ligase family protein</fullName>
    </submittedName>
</protein>
<feature type="transmembrane region" description="Helical" evidence="5">
    <location>
        <begin position="493"/>
        <end position="519"/>
    </location>
</feature>
<feature type="transmembrane region" description="Helical" evidence="5">
    <location>
        <begin position="171"/>
        <end position="192"/>
    </location>
</feature>
<evidence type="ECO:0000313" key="8">
    <source>
        <dbReference type="Proteomes" id="UP001529245"/>
    </source>
</evidence>
<dbReference type="Proteomes" id="UP001529245">
    <property type="component" value="Unassembled WGS sequence"/>
</dbReference>
<feature type="transmembrane region" description="Helical" evidence="5">
    <location>
        <begin position="281"/>
        <end position="304"/>
    </location>
</feature>
<dbReference type="InterPro" id="IPR007016">
    <property type="entry name" value="O-antigen_ligase-rel_domated"/>
</dbReference>
<feature type="transmembrane region" description="Helical" evidence="5">
    <location>
        <begin position="405"/>
        <end position="425"/>
    </location>
</feature>
<evidence type="ECO:0000256" key="5">
    <source>
        <dbReference type="SAM" id="Phobius"/>
    </source>
</evidence>
<feature type="transmembrane region" description="Helical" evidence="5">
    <location>
        <begin position="316"/>
        <end position="334"/>
    </location>
</feature>
<proteinExistence type="predicted"/>
<feature type="transmembrane region" description="Helical" evidence="5">
    <location>
        <begin position="463"/>
        <end position="481"/>
    </location>
</feature>
<gene>
    <name evidence="7" type="ORF">QID03_13050</name>
</gene>
<evidence type="ECO:0000256" key="1">
    <source>
        <dbReference type="ARBA" id="ARBA00004141"/>
    </source>
</evidence>
<dbReference type="Pfam" id="PF04932">
    <property type="entry name" value="Wzy_C"/>
    <property type="match status" value="1"/>
</dbReference>
<feature type="transmembrane region" description="Helical" evidence="5">
    <location>
        <begin position="12"/>
        <end position="33"/>
    </location>
</feature>
<evidence type="ECO:0000313" key="7">
    <source>
        <dbReference type="EMBL" id="MDI9261087.1"/>
    </source>
</evidence>
<evidence type="ECO:0000256" key="3">
    <source>
        <dbReference type="ARBA" id="ARBA00022989"/>
    </source>
</evidence>
<accession>A0ABT6Y197</accession>
<feature type="transmembrane region" description="Helical" evidence="5">
    <location>
        <begin position="199"/>
        <end position="218"/>
    </location>
</feature>
<feature type="transmembrane region" description="Helical" evidence="5">
    <location>
        <begin position="253"/>
        <end position="275"/>
    </location>
</feature>
<feature type="transmembrane region" description="Helical" evidence="5">
    <location>
        <begin position="39"/>
        <end position="58"/>
    </location>
</feature>
<keyword evidence="7" id="KW-0436">Ligase</keyword>
<dbReference type="PANTHER" id="PTHR37422:SF13">
    <property type="entry name" value="LIPOPOLYSACCHARIDE BIOSYNTHESIS PROTEIN PA4999-RELATED"/>
    <property type="match status" value="1"/>
</dbReference>